<reference evidence="1" key="1">
    <citation type="submission" date="2023-10" db="EMBL/GenBank/DDBJ databases">
        <authorList>
            <person name="Rodriguez Cubillos JULIANA M."/>
            <person name="De Vega J."/>
        </authorList>
    </citation>
    <scope>NUCLEOTIDE SEQUENCE</scope>
</reference>
<keyword evidence="2" id="KW-1185">Reference proteome</keyword>
<comment type="caution">
    <text evidence="1">The sequence shown here is derived from an EMBL/GenBank/DDBJ whole genome shotgun (WGS) entry which is preliminary data.</text>
</comment>
<sequence length="294" mass="34094">MASEFPEVMKPIHFIKIILTETLHQEKLMMPIKFVKKYGESLPNTIYLKTPNGAKWELNLVKSDGKIWFEKGWKEFAKYHSLAHGHLLLFKYQRTSNFQVHIFEKNALEINYPFQRVATKRVSNGQENKSTSGENCRVAQKRKANSSFELHHIDKKSKGKQVITTPIERAKSFKTCNPSFVLVMGASYVKSRFLLTIPSKFGKTHFDLDKKRGDIYFQVLNGRVWPARYSIRMCSIRLKFELTSGWKEFAKDNNLKVGDACNFELISNTILTFNVHIFRQPDSDNTNCSTLKLN</sequence>
<protein>
    <submittedName>
        <fullName evidence="1">Uncharacterized protein</fullName>
    </submittedName>
</protein>
<gene>
    <name evidence="1" type="ORF">MILVUS5_LOCUS34075</name>
</gene>
<organism evidence="1 2">
    <name type="scientific">Trifolium pratense</name>
    <name type="common">Red clover</name>
    <dbReference type="NCBI Taxonomy" id="57577"/>
    <lineage>
        <taxon>Eukaryota</taxon>
        <taxon>Viridiplantae</taxon>
        <taxon>Streptophyta</taxon>
        <taxon>Embryophyta</taxon>
        <taxon>Tracheophyta</taxon>
        <taxon>Spermatophyta</taxon>
        <taxon>Magnoliopsida</taxon>
        <taxon>eudicotyledons</taxon>
        <taxon>Gunneridae</taxon>
        <taxon>Pentapetalae</taxon>
        <taxon>rosids</taxon>
        <taxon>fabids</taxon>
        <taxon>Fabales</taxon>
        <taxon>Fabaceae</taxon>
        <taxon>Papilionoideae</taxon>
        <taxon>50 kb inversion clade</taxon>
        <taxon>NPAAA clade</taxon>
        <taxon>Hologalegina</taxon>
        <taxon>IRL clade</taxon>
        <taxon>Trifolieae</taxon>
        <taxon>Trifolium</taxon>
    </lineage>
</organism>
<name>A0ACB0LKC2_TRIPR</name>
<accession>A0ACB0LKC2</accession>
<proteinExistence type="predicted"/>
<evidence type="ECO:0000313" key="2">
    <source>
        <dbReference type="Proteomes" id="UP001177021"/>
    </source>
</evidence>
<dbReference type="EMBL" id="CASHSV030000615">
    <property type="protein sequence ID" value="CAJ2669964.1"/>
    <property type="molecule type" value="Genomic_DNA"/>
</dbReference>
<dbReference type="Proteomes" id="UP001177021">
    <property type="component" value="Unassembled WGS sequence"/>
</dbReference>
<evidence type="ECO:0000313" key="1">
    <source>
        <dbReference type="EMBL" id="CAJ2669964.1"/>
    </source>
</evidence>